<evidence type="ECO:0000313" key="1">
    <source>
        <dbReference type="EMBL" id="KAJ1087950.1"/>
    </source>
</evidence>
<dbReference type="Proteomes" id="UP001066276">
    <property type="component" value="Chromosome 11"/>
</dbReference>
<keyword evidence="2" id="KW-1185">Reference proteome</keyword>
<name>A0AAV7LKG7_PLEWA</name>
<accession>A0AAV7LKG7</accession>
<dbReference type="EMBL" id="JANPWB010000015">
    <property type="protein sequence ID" value="KAJ1087950.1"/>
    <property type="molecule type" value="Genomic_DNA"/>
</dbReference>
<evidence type="ECO:0000313" key="2">
    <source>
        <dbReference type="Proteomes" id="UP001066276"/>
    </source>
</evidence>
<gene>
    <name evidence="1" type="ORF">NDU88_001109</name>
</gene>
<organism evidence="1 2">
    <name type="scientific">Pleurodeles waltl</name>
    <name type="common">Iberian ribbed newt</name>
    <dbReference type="NCBI Taxonomy" id="8319"/>
    <lineage>
        <taxon>Eukaryota</taxon>
        <taxon>Metazoa</taxon>
        <taxon>Chordata</taxon>
        <taxon>Craniata</taxon>
        <taxon>Vertebrata</taxon>
        <taxon>Euteleostomi</taxon>
        <taxon>Amphibia</taxon>
        <taxon>Batrachia</taxon>
        <taxon>Caudata</taxon>
        <taxon>Salamandroidea</taxon>
        <taxon>Salamandridae</taxon>
        <taxon>Pleurodelinae</taxon>
        <taxon>Pleurodeles</taxon>
    </lineage>
</organism>
<proteinExistence type="predicted"/>
<dbReference type="AlphaFoldDB" id="A0AAV7LKG7"/>
<protein>
    <submittedName>
        <fullName evidence="1">Uncharacterized protein</fullName>
    </submittedName>
</protein>
<reference evidence="1" key="1">
    <citation type="journal article" date="2022" name="bioRxiv">
        <title>Sequencing and chromosome-scale assembly of the giantPleurodeles waltlgenome.</title>
        <authorList>
            <person name="Brown T."/>
            <person name="Elewa A."/>
            <person name="Iarovenko S."/>
            <person name="Subramanian E."/>
            <person name="Araus A.J."/>
            <person name="Petzold A."/>
            <person name="Susuki M."/>
            <person name="Suzuki K.-i.T."/>
            <person name="Hayashi T."/>
            <person name="Toyoda A."/>
            <person name="Oliveira C."/>
            <person name="Osipova E."/>
            <person name="Leigh N.D."/>
            <person name="Simon A."/>
            <person name="Yun M.H."/>
        </authorList>
    </citation>
    <scope>NUCLEOTIDE SEQUENCE</scope>
    <source>
        <strain evidence="1">20211129_DDA</strain>
        <tissue evidence="1">Liver</tissue>
    </source>
</reference>
<comment type="caution">
    <text evidence="1">The sequence shown here is derived from an EMBL/GenBank/DDBJ whole genome shotgun (WGS) entry which is preliminary data.</text>
</comment>
<sequence length="75" mass="8565">MVSEVGLFGCVRFLCELSCSRDKVALSGCCWAPVVNPVFSRSVFFYGYEDLAWYYRKQPMSGLHEPFLEELGDLD</sequence>